<dbReference type="AlphaFoldDB" id="A0A9Q5X6I9"/>
<comment type="caution">
    <text evidence="2">The sequence shown here is derived from an EMBL/GenBank/DDBJ whole genome shotgun (WGS) entry which is preliminary data.</text>
</comment>
<reference evidence="3" key="1">
    <citation type="submission" date="2017-04" db="EMBL/GenBank/DDBJ databases">
        <title>Function of individual gut microbiota members based on whole genome sequencing of pure cultures obtained from chicken caecum.</title>
        <authorList>
            <person name="Medvecky M."/>
            <person name="Cejkova D."/>
            <person name="Polansky O."/>
            <person name="Karasova D."/>
            <person name="Kubasova T."/>
            <person name="Cizek A."/>
            <person name="Rychlik I."/>
        </authorList>
    </citation>
    <scope>NUCLEOTIDE SEQUENCE [LARGE SCALE GENOMIC DNA]</scope>
    <source>
        <strain evidence="3">An42</strain>
    </source>
</reference>
<dbReference type="Gene3D" id="1.20.120.330">
    <property type="entry name" value="Nucleotidyltransferases domain 2"/>
    <property type="match status" value="1"/>
</dbReference>
<evidence type="ECO:0000313" key="2">
    <source>
        <dbReference type="EMBL" id="OUO03346.1"/>
    </source>
</evidence>
<evidence type="ECO:0000313" key="3">
    <source>
        <dbReference type="Proteomes" id="UP000195975"/>
    </source>
</evidence>
<accession>A0A9Q5X6I9</accession>
<dbReference type="RefSeq" id="WP_021861949.1">
    <property type="nucleotide sequence ID" value="NZ_CAJLBM010000057.1"/>
</dbReference>
<dbReference type="SUPFAM" id="SSF81593">
    <property type="entry name" value="Nucleotidyltransferase substrate binding subunit/domain"/>
    <property type="match status" value="1"/>
</dbReference>
<reference evidence="1" key="3">
    <citation type="submission" date="2023-01" db="EMBL/GenBank/DDBJ databases">
        <title>Exploring GABA producing Bacteroides strains toward improving mental health.</title>
        <authorList>
            <person name="Yousuf B."/>
            <person name="Bouhlel N.E."/>
            <person name="Mottawea W."/>
            <person name="Hammami R."/>
        </authorList>
    </citation>
    <scope>NUCLEOTIDE SEQUENCE</scope>
    <source>
        <strain evidence="1">UO.H1047</strain>
    </source>
</reference>
<reference evidence="2" key="2">
    <citation type="journal article" date="2018" name="BMC Genomics">
        <title>Whole genome sequencing and function prediction of 133 gut anaerobes isolated from chicken caecum in pure cultures.</title>
        <authorList>
            <person name="Medvecky M."/>
            <person name="Cejkova D."/>
            <person name="Polansky O."/>
            <person name="Karasova D."/>
            <person name="Kubasova T."/>
            <person name="Cizek A."/>
            <person name="Rychlik I."/>
        </authorList>
    </citation>
    <scope>NUCLEOTIDE SEQUENCE</scope>
    <source>
        <strain evidence="2">An42</strain>
    </source>
</reference>
<dbReference type="InterPro" id="IPR010235">
    <property type="entry name" value="HepT"/>
</dbReference>
<dbReference type="EMBL" id="NFIJ01000024">
    <property type="protein sequence ID" value="OUO03346.1"/>
    <property type="molecule type" value="Genomic_DNA"/>
</dbReference>
<proteinExistence type="predicted"/>
<name>A0A9Q5X6I9_9BACT</name>
<dbReference type="Pfam" id="PF08780">
    <property type="entry name" value="NTase_sub_bind"/>
    <property type="match status" value="1"/>
</dbReference>
<dbReference type="EMBL" id="JAQPYX010000169">
    <property type="protein sequence ID" value="MDC7151142.1"/>
    <property type="molecule type" value="Genomic_DNA"/>
</dbReference>
<organism evidence="2 3">
    <name type="scientific">Parabacteroides johnsonii</name>
    <dbReference type="NCBI Taxonomy" id="387661"/>
    <lineage>
        <taxon>Bacteria</taxon>
        <taxon>Pseudomonadati</taxon>
        <taxon>Bacteroidota</taxon>
        <taxon>Bacteroidia</taxon>
        <taxon>Bacteroidales</taxon>
        <taxon>Tannerellaceae</taxon>
        <taxon>Parabacteroides</taxon>
    </lineage>
</organism>
<dbReference type="Proteomes" id="UP001213646">
    <property type="component" value="Unassembled WGS sequence"/>
</dbReference>
<evidence type="ECO:0000313" key="1">
    <source>
        <dbReference type="EMBL" id="MDC7151142.1"/>
    </source>
</evidence>
<sequence>MVEDIRWEQRFMNFKKALARLQMVQASDLASLSDLEKEGLIQRFEYTYELSWKTLQDFLRYKGYTDFAGPNATLSLALQDGYITDADGWRKMKKSRELMSHTYDEGQADLIASDIIEIYTHLLTQLSIRLTKESDQKQLNLF</sequence>
<dbReference type="NCBIfam" id="TIGR01987">
    <property type="entry name" value="HI0074"/>
    <property type="match status" value="1"/>
</dbReference>
<protein>
    <submittedName>
        <fullName evidence="1 2">Nucleotidyltransferase</fullName>
    </submittedName>
</protein>
<gene>
    <name evidence="2" type="ORF">B5F96_16150</name>
    <name evidence="1" type="ORF">PQG89_17285</name>
</gene>
<dbReference type="Proteomes" id="UP000195975">
    <property type="component" value="Unassembled WGS sequence"/>
</dbReference>